<gene>
    <name evidence="13" type="ORF">TrRE_jg13276</name>
</gene>
<keyword evidence="4 12" id="KW-0732">Signal</keyword>
<evidence type="ECO:0000256" key="5">
    <source>
        <dbReference type="ARBA" id="ARBA00022989"/>
    </source>
</evidence>
<keyword evidence="3" id="KW-0812">Transmembrane</keyword>
<dbReference type="Gene3D" id="2.130.10.30">
    <property type="entry name" value="Regulator of chromosome condensation 1/beta-lactamase-inhibitor protein II"/>
    <property type="match status" value="2"/>
</dbReference>
<dbReference type="PANTHER" id="PTHR47460:SF1">
    <property type="entry name" value="SERINE_THREONINE-PROTEIN KINASE-LIKE PROTEIN ACR4"/>
    <property type="match status" value="1"/>
</dbReference>
<dbReference type="GO" id="GO:0004674">
    <property type="term" value="F:protein serine/threonine kinase activity"/>
    <property type="evidence" value="ECO:0007669"/>
    <property type="project" value="UniProtKB-KW"/>
</dbReference>
<comment type="catalytic activity">
    <reaction evidence="10">
        <text>L-threonyl-[protein] + ATP = O-phospho-L-threonyl-[protein] + ADP + H(+)</text>
        <dbReference type="Rhea" id="RHEA:46608"/>
        <dbReference type="Rhea" id="RHEA-COMP:11060"/>
        <dbReference type="Rhea" id="RHEA-COMP:11605"/>
        <dbReference type="ChEBI" id="CHEBI:15378"/>
        <dbReference type="ChEBI" id="CHEBI:30013"/>
        <dbReference type="ChEBI" id="CHEBI:30616"/>
        <dbReference type="ChEBI" id="CHEBI:61977"/>
        <dbReference type="ChEBI" id="CHEBI:456216"/>
        <dbReference type="EC" id="2.7.11.1"/>
    </reaction>
</comment>
<accession>A0A9W7CER6</accession>
<evidence type="ECO:0000256" key="10">
    <source>
        <dbReference type="ARBA" id="ARBA00047899"/>
    </source>
</evidence>
<evidence type="ECO:0000256" key="7">
    <source>
        <dbReference type="ARBA" id="ARBA00023157"/>
    </source>
</evidence>
<proteinExistence type="predicted"/>
<keyword evidence="9" id="KW-0325">Glycoprotein</keyword>
<evidence type="ECO:0000313" key="14">
    <source>
        <dbReference type="Proteomes" id="UP001165082"/>
    </source>
</evidence>
<evidence type="ECO:0000256" key="6">
    <source>
        <dbReference type="ARBA" id="ARBA00023136"/>
    </source>
</evidence>
<dbReference type="EMBL" id="BRXZ01000073">
    <property type="protein sequence ID" value="GMI04423.1"/>
    <property type="molecule type" value="Genomic_DNA"/>
</dbReference>
<keyword evidence="5" id="KW-1133">Transmembrane helix</keyword>
<dbReference type="GO" id="GO:0016020">
    <property type="term" value="C:membrane"/>
    <property type="evidence" value="ECO:0007669"/>
    <property type="project" value="UniProtKB-SubCell"/>
</dbReference>
<comment type="subcellular location">
    <subcellularLocation>
        <location evidence="1">Membrane</location>
        <topology evidence="1">Single-pass type I membrane protein</topology>
    </subcellularLocation>
</comment>
<dbReference type="OrthoDB" id="61110at2759"/>
<evidence type="ECO:0000256" key="11">
    <source>
        <dbReference type="ARBA" id="ARBA00048679"/>
    </source>
</evidence>
<organism evidence="13 14">
    <name type="scientific">Triparma retinervis</name>
    <dbReference type="NCBI Taxonomy" id="2557542"/>
    <lineage>
        <taxon>Eukaryota</taxon>
        <taxon>Sar</taxon>
        <taxon>Stramenopiles</taxon>
        <taxon>Ochrophyta</taxon>
        <taxon>Bolidophyceae</taxon>
        <taxon>Parmales</taxon>
        <taxon>Triparmaceae</taxon>
        <taxon>Triparma</taxon>
    </lineage>
</organism>
<keyword evidence="7" id="KW-1015">Disulfide bond</keyword>
<feature type="chain" id="PRO_5040781525" description="non-specific serine/threonine protein kinase" evidence="12">
    <location>
        <begin position="21"/>
        <end position="311"/>
    </location>
</feature>
<sequence>MRGTTSFLSLILSSPLFVLGDNGFPSLPPGFHNDLDDVSVSAGYFHTCAIEARPGQDFGGTLKCWGDNKHGQSDPPEGTFVQVSAGFYHTCAVGIDEQVKCWGNKKHIGHVPKGLFTQVSAGEFHSCGVMKDGSVVCWGANHFNEATPNSGDFVQVSCGSGSTCGLRQNGLVECWGKNDMGQSDPPANKVYKQISSSLNKHVCGIEHENEAVSCWGSNIREQSEPQDGPFQQVSAGAFSTCAIREDQTVLCWGAHQPIPHLSLQGDEDLVYDQISLGMDHACGVTADGDLHCWYTGSDHGAHNVPLGFSVA</sequence>
<dbReference type="InterPro" id="IPR009091">
    <property type="entry name" value="RCC1/BLIP-II"/>
</dbReference>
<reference evidence="13" key="1">
    <citation type="submission" date="2022-07" db="EMBL/GenBank/DDBJ databases">
        <title>Genome analysis of Parmales, a sister group of diatoms, reveals the evolutionary specialization of diatoms from phago-mixotrophs to photoautotrophs.</title>
        <authorList>
            <person name="Ban H."/>
            <person name="Sato S."/>
            <person name="Yoshikawa S."/>
            <person name="Kazumasa Y."/>
            <person name="Nakamura Y."/>
            <person name="Ichinomiya M."/>
            <person name="Saitoh K."/>
            <person name="Sato N."/>
            <person name="Blanc-Mathieu R."/>
            <person name="Endo H."/>
            <person name="Kuwata A."/>
            <person name="Ogata H."/>
        </authorList>
    </citation>
    <scope>NUCLEOTIDE SEQUENCE</scope>
</reference>
<dbReference type="SUPFAM" id="SSF50985">
    <property type="entry name" value="RCC1/BLIP-II"/>
    <property type="match status" value="1"/>
</dbReference>
<comment type="caution">
    <text evidence="13">The sequence shown here is derived from an EMBL/GenBank/DDBJ whole genome shotgun (WGS) entry which is preliminary data.</text>
</comment>
<dbReference type="EC" id="2.7.11.1" evidence="2"/>
<name>A0A9W7CER6_9STRA</name>
<evidence type="ECO:0000256" key="2">
    <source>
        <dbReference type="ARBA" id="ARBA00012513"/>
    </source>
</evidence>
<keyword evidence="6" id="KW-0472">Membrane</keyword>
<dbReference type="PANTHER" id="PTHR47460">
    <property type="entry name" value="SERINE/THREONINE-PROTEIN KINASE-LIKE PROTEIN ACR4"/>
    <property type="match status" value="1"/>
</dbReference>
<comment type="catalytic activity">
    <reaction evidence="11">
        <text>L-seryl-[protein] + ATP = O-phospho-L-seryl-[protein] + ADP + H(+)</text>
        <dbReference type="Rhea" id="RHEA:17989"/>
        <dbReference type="Rhea" id="RHEA-COMP:9863"/>
        <dbReference type="Rhea" id="RHEA-COMP:11604"/>
        <dbReference type="ChEBI" id="CHEBI:15378"/>
        <dbReference type="ChEBI" id="CHEBI:29999"/>
        <dbReference type="ChEBI" id="CHEBI:30616"/>
        <dbReference type="ChEBI" id="CHEBI:83421"/>
        <dbReference type="ChEBI" id="CHEBI:456216"/>
        <dbReference type="EC" id="2.7.11.1"/>
    </reaction>
</comment>
<evidence type="ECO:0000256" key="9">
    <source>
        <dbReference type="ARBA" id="ARBA00023180"/>
    </source>
</evidence>
<keyword evidence="14" id="KW-1185">Reference proteome</keyword>
<evidence type="ECO:0000313" key="13">
    <source>
        <dbReference type="EMBL" id="GMI04423.1"/>
    </source>
</evidence>
<evidence type="ECO:0000256" key="4">
    <source>
        <dbReference type="ARBA" id="ARBA00022729"/>
    </source>
</evidence>
<feature type="signal peptide" evidence="12">
    <location>
        <begin position="1"/>
        <end position="20"/>
    </location>
</feature>
<dbReference type="AlphaFoldDB" id="A0A9W7CER6"/>
<evidence type="ECO:0000256" key="1">
    <source>
        <dbReference type="ARBA" id="ARBA00004479"/>
    </source>
</evidence>
<keyword evidence="8" id="KW-0675">Receptor</keyword>
<dbReference type="Proteomes" id="UP001165082">
    <property type="component" value="Unassembled WGS sequence"/>
</dbReference>
<dbReference type="Pfam" id="PF13540">
    <property type="entry name" value="RCC1_2"/>
    <property type="match status" value="4"/>
</dbReference>
<evidence type="ECO:0000256" key="8">
    <source>
        <dbReference type="ARBA" id="ARBA00023170"/>
    </source>
</evidence>
<evidence type="ECO:0000256" key="3">
    <source>
        <dbReference type="ARBA" id="ARBA00022692"/>
    </source>
</evidence>
<protein>
    <recommendedName>
        <fullName evidence="2">non-specific serine/threonine protein kinase</fullName>
        <ecNumber evidence="2">2.7.11.1</ecNumber>
    </recommendedName>
</protein>
<evidence type="ECO:0000256" key="12">
    <source>
        <dbReference type="SAM" id="SignalP"/>
    </source>
</evidence>